<keyword evidence="3" id="KW-1185">Reference proteome</keyword>
<evidence type="ECO:0008006" key="4">
    <source>
        <dbReference type="Google" id="ProtNLM"/>
    </source>
</evidence>
<evidence type="ECO:0000256" key="1">
    <source>
        <dbReference type="SAM" id="MobiDB-lite"/>
    </source>
</evidence>
<gene>
    <name evidence="2" type="ORF">V1264_019158</name>
</gene>
<name>A0AAN9BGP4_9CAEN</name>
<comment type="caution">
    <text evidence="2">The sequence shown here is derived from an EMBL/GenBank/DDBJ whole genome shotgun (WGS) entry which is preliminary data.</text>
</comment>
<protein>
    <recommendedName>
        <fullName evidence="4">MAP3K12-binding inhibitory protein 1</fullName>
    </recommendedName>
</protein>
<feature type="region of interest" description="Disordered" evidence="1">
    <location>
        <begin position="67"/>
        <end position="92"/>
    </location>
</feature>
<dbReference type="EMBL" id="JBAMIC010000008">
    <property type="protein sequence ID" value="KAK7104439.1"/>
    <property type="molecule type" value="Genomic_DNA"/>
</dbReference>
<dbReference type="AlphaFoldDB" id="A0AAN9BGP4"/>
<evidence type="ECO:0000313" key="3">
    <source>
        <dbReference type="Proteomes" id="UP001374579"/>
    </source>
</evidence>
<accession>A0AAN9BGP4</accession>
<organism evidence="2 3">
    <name type="scientific">Littorina saxatilis</name>
    <dbReference type="NCBI Taxonomy" id="31220"/>
    <lineage>
        <taxon>Eukaryota</taxon>
        <taxon>Metazoa</taxon>
        <taxon>Spiralia</taxon>
        <taxon>Lophotrochozoa</taxon>
        <taxon>Mollusca</taxon>
        <taxon>Gastropoda</taxon>
        <taxon>Caenogastropoda</taxon>
        <taxon>Littorinimorpha</taxon>
        <taxon>Littorinoidea</taxon>
        <taxon>Littorinidae</taxon>
        <taxon>Littorina</taxon>
    </lineage>
</organism>
<dbReference type="Proteomes" id="UP001374579">
    <property type="component" value="Unassembled WGS sequence"/>
</dbReference>
<evidence type="ECO:0000313" key="2">
    <source>
        <dbReference type="EMBL" id="KAK7104439.1"/>
    </source>
</evidence>
<reference evidence="2 3" key="1">
    <citation type="submission" date="2024-02" db="EMBL/GenBank/DDBJ databases">
        <title>Chromosome-scale genome assembly of the rough periwinkle Littorina saxatilis.</title>
        <authorList>
            <person name="De Jode A."/>
            <person name="Faria R."/>
            <person name="Formenti G."/>
            <person name="Sims Y."/>
            <person name="Smith T.P."/>
            <person name="Tracey A."/>
            <person name="Wood J.M.D."/>
            <person name="Zagrodzka Z.B."/>
            <person name="Johannesson K."/>
            <person name="Butlin R.K."/>
            <person name="Leder E.H."/>
        </authorList>
    </citation>
    <scope>NUCLEOTIDE SEQUENCE [LARGE SCALE GENOMIC DNA]</scope>
    <source>
        <strain evidence="2">Snail1</strain>
        <tissue evidence="2">Muscle</tissue>
    </source>
</reference>
<sequence>MSDTEYTEPVVEVCNAFAQFVKKVFGESCKEQLLTVLSAHKQKDEGECRRYLVTLIEKLQSISSTYVSKMSAPSSSETTASEKNDMEPNGDSDLQIMELNPEKKEVEQKMSIDQSLIQIHASKAEVERRIAAFIASKRSDVNDLNKRQFCFGLPNSDEENSCARVDSVFVSHVGSSSRLRVTRVFNTHGPQTQYHYTGHIARMTHSANGEQANTVEQSLEERLSNAEHHLKVGKDSKADMFSRLKALEERILFLEGLSPEYFQDGVPQPKRMRFAKVETPSEDVSKPKVKNEYGSLSEINERISVLQAKLKEKMGHMVP</sequence>
<proteinExistence type="predicted"/>